<evidence type="ECO:0008006" key="3">
    <source>
        <dbReference type="Google" id="ProtNLM"/>
    </source>
</evidence>
<dbReference type="EMBL" id="PFAV01000009">
    <property type="protein sequence ID" value="PIR91771.1"/>
    <property type="molecule type" value="Genomic_DNA"/>
</dbReference>
<organism evidence="1 2">
    <name type="scientific">bacterium (Candidatus Gribaldobacteria) CG10_big_fil_rev_8_21_14_0_10_41_12</name>
    <dbReference type="NCBI Taxonomy" id="2014277"/>
    <lineage>
        <taxon>Bacteria</taxon>
        <taxon>Candidatus Gribaldobacteria</taxon>
    </lineage>
</organism>
<dbReference type="Pfam" id="PF10049">
    <property type="entry name" value="DUF2283"/>
    <property type="match status" value="1"/>
</dbReference>
<evidence type="ECO:0000313" key="1">
    <source>
        <dbReference type="EMBL" id="PIR91771.1"/>
    </source>
</evidence>
<gene>
    <name evidence="1" type="ORF">COU03_00570</name>
</gene>
<comment type="caution">
    <text evidence="1">The sequence shown here is derived from an EMBL/GenBank/DDBJ whole genome shotgun (WGS) entry which is preliminary data.</text>
</comment>
<evidence type="ECO:0000313" key="2">
    <source>
        <dbReference type="Proteomes" id="UP000228906"/>
    </source>
</evidence>
<name>A0A2H0UY45_9BACT</name>
<accession>A0A2H0UY45</accession>
<protein>
    <recommendedName>
        <fullName evidence="3">DUF2283 domain-containing protein</fullName>
    </recommendedName>
</protein>
<dbReference type="Proteomes" id="UP000228906">
    <property type="component" value="Unassembled WGS sequence"/>
</dbReference>
<proteinExistence type="predicted"/>
<dbReference type="InterPro" id="IPR019270">
    <property type="entry name" value="DUF2283"/>
</dbReference>
<sequence>MTLQKLADIFKNMAPQIKYDENSNIVSIRVSAGKSVDSDVKNNVVVDYDKNGQIVNVDIMKVGIDEFKKILKTISLKGAVNF</sequence>
<dbReference type="AlphaFoldDB" id="A0A2H0UY45"/>
<reference evidence="2" key="1">
    <citation type="submission" date="2017-09" db="EMBL/GenBank/DDBJ databases">
        <title>Depth-based differentiation of microbial function through sediment-hosted aquifers and enrichment of novel symbionts in the deep terrestrial subsurface.</title>
        <authorList>
            <person name="Probst A.J."/>
            <person name="Ladd B."/>
            <person name="Jarett J.K."/>
            <person name="Geller-Mcgrath D.E."/>
            <person name="Sieber C.M.K."/>
            <person name="Emerson J.B."/>
            <person name="Anantharaman K."/>
            <person name="Thomas B.C."/>
            <person name="Malmstrom R."/>
            <person name="Stieglmeier M."/>
            <person name="Klingl A."/>
            <person name="Woyke T."/>
            <person name="Ryan C.M."/>
            <person name="Banfield J.F."/>
        </authorList>
    </citation>
    <scope>NUCLEOTIDE SEQUENCE [LARGE SCALE GENOMIC DNA]</scope>
</reference>